<reference evidence="1" key="1">
    <citation type="journal article" date="2017" name="BMC Genomics">
        <title>Xanthomonas adaptation to common bean is associated with horizontal transfers of genes encoding TAL effectors.</title>
        <authorList>
            <person name="Ruh M."/>
            <person name="Briand M."/>
            <person name="Bonneau S."/>
            <person name="Jacques M.A."/>
            <person name="Chen N.W.G."/>
        </authorList>
    </citation>
    <scope>NUCLEOTIDE SEQUENCE [LARGE SCALE GENOMIC DNA]</scope>
    <source>
        <strain evidence="1">CFBP6167</strain>
    </source>
</reference>
<proteinExistence type="predicted"/>
<dbReference type="AlphaFoldDB" id="A0A808FEV0"/>
<organism evidence="1">
    <name type="scientific">Xanthomonas citri pv. phaseoli var. fuscans</name>
    <dbReference type="NCBI Taxonomy" id="473423"/>
    <lineage>
        <taxon>Bacteria</taxon>
        <taxon>Pseudomonadati</taxon>
        <taxon>Pseudomonadota</taxon>
        <taxon>Gammaproteobacteria</taxon>
        <taxon>Lysobacterales</taxon>
        <taxon>Lysobacteraceae</taxon>
        <taxon>Xanthomonas</taxon>
    </lineage>
</organism>
<dbReference type="EMBL" id="CP021018">
    <property type="protein sequence ID" value="ATS88283.1"/>
    <property type="molecule type" value="Genomic_DNA"/>
</dbReference>
<evidence type="ECO:0000313" key="1">
    <source>
        <dbReference type="EMBL" id="ATS88283.1"/>
    </source>
</evidence>
<gene>
    <name evidence="1" type="ORF">XcfCFBP6167P_08140</name>
</gene>
<accession>A0A808FEV0</accession>
<sequence>MGGTTAGTVPSLGASQTLDFAYIARDRKSRIALFRCKDGNAEHRCGACRNALSWRLPHPCPVRCPI</sequence>
<protein>
    <submittedName>
        <fullName evidence="1">Uncharacterized protein</fullName>
    </submittedName>
</protein>
<name>A0A808FEV0_XANCI</name>